<sequence length="307" mass="34189">MSLRVDWDLADRAEWEALFAGAPRSSLVQSWAYGEAKRHAGGWRPRRAVVSWLGQPVALAQVLEKRLGGLIRVGRLNRGPVWLREVSPADRLEVIRVLRQRWRWTNLGALSLAPELPEGTLVPGFRRRGLDPWCSAWLDLTQPPELLRKRLDGKWRNMLNASEKASLLVEASPDFLAWMLSRYCELLAEKGFGATPPALVEALAANAFRPDDLLVLKASHGHDAVAGILLARHGDCATYLIGWNGDEGRKLKANNRLLWEAVVELPKRGVKALDLGGIDERLTPGIAAFKRGMNGEEYRLAGEFMGL</sequence>
<dbReference type="GO" id="GO:0009252">
    <property type="term" value="P:peptidoglycan biosynthetic process"/>
    <property type="evidence" value="ECO:0007669"/>
    <property type="project" value="UniProtKB-KW"/>
</dbReference>
<feature type="domain" description="BioF2-like acetyltransferase" evidence="7">
    <location>
        <begin position="148"/>
        <end position="281"/>
    </location>
</feature>
<dbReference type="Gene3D" id="3.40.630.30">
    <property type="match status" value="2"/>
</dbReference>
<dbReference type="GO" id="GO:0016755">
    <property type="term" value="F:aminoacyltransferase activity"/>
    <property type="evidence" value="ECO:0007669"/>
    <property type="project" value="InterPro"/>
</dbReference>
<keyword evidence="5" id="KW-0012">Acyltransferase</keyword>
<dbReference type="PANTHER" id="PTHR36174">
    <property type="entry name" value="LIPID II:GLYCINE GLYCYLTRANSFERASE"/>
    <property type="match status" value="1"/>
</dbReference>
<comment type="similarity">
    <text evidence="1">Belongs to the FemABX family.</text>
</comment>
<keyword evidence="6" id="KW-0961">Cell wall biogenesis/degradation</keyword>
<keyword evidence="3" id="KW-0133">Cell shape</keyword>
<evidence type="ECO:0000256" key="3">
    <source>
        <dbReference type="ARBA" id="ARBA00022960"/>
    </source>
</evidence>
<dbReference type="OrthoDB" id="341858at2"/>
<dbReference type="EMBL" id="LWQT01000066">
    <property type="protein sequence ID" value="OAN49170.1"/>
    <property type="molecule type" value="Genomic_DNA"/>
</dbReference>
<proteinExistence type="inferred from homology"/>
<dbReference type="InterPro" id="IPR050644">
    <property type="entry name" value="PG_Glycine_Bridge_Synth"/>
</dbReference>
<dbReference type="RefSeq" id="WP_068493539.1">
    <property type="nucleotide sequence ID" value="NZ_LWQT01000066.1"/>
</dbReference>
<dbReference type="GO" id="GO:0071555">
    <property type="term" value="P:cell wall organization"/>
    <property type="evidence" value="ECO:0007669"/>
    <property type="project" value="UniProtKB-KW"/>
</dbReference>
<accession>A0A178MKG1</accession>
<evidence type="ECO:0000256" key="4">
    <source>
        <dbReference type="ARBA" id="ARBA00022984"/>
    </source>
</evidence>
<dbReference type="InterPro" id="IPR003447">
    <property type="entry name" value="FEMABX"/>
</dbReference>
<evidence type="ECO:0000256" key="5">
    <source>
        <dbReference type="ARBA" id="ARBA00023315"/>
    </source>
</evidence>
<dbReference type="STRING" id="1285242.A6A04_03385"/>
<evidence type="ECO:0000256" key="6">
    <source>
        <dbReference type="ARBA" id="ARBA00023316"/>
    </source>
</evidence>
<keyword evidence="4" id="KW-0573">Peptidoglycan synthesis</keyword>
<dbReference type="PROSITE" id="PS51191">
    <property type="entry name" value="FEMABX"/>
    <property type="match status" value="1"/>
</dbReference>
<evidence type="ECO:0000259" key="7">
    <source>
        <dbReference type="Pfam" id="PF13480"/>
    </source>
</evidence>
<reference evidence="8 9" key="1">
    <citation type="submission" date="2016-04" db="EMBL/GenBank/DDBJ databases">
        <title>Draft genome sequence of freshwater magnetotactic bacteria Magnetospirillum marisnigri SP-1 and Magnetospirillum moscoviense BB-1.</title>
        <authorList>
            <person name="Koziaeva V."/>
            <person name="Dziuba M.V."/>
            <person name="Ivanov T.M."/>
            <person name="Kuznetsov B."/>
            <person name="Grouzdev D.S."/>
        </authorList>
    </citation>
    <scope>NUCLEOTIDE SEQUENCE [LARGE SCALE GENOMIC DNA]</scope>
    <source>
        <strain evidence="8 9">SP-1</strain>
    </source>
</reference>
<dbReference type="Pfam" id="PF13480">
    <property type="entry name" value="Acetyltransf_6"/>
    <property type="match status" value="1"/>
</dbReference>
<dbReference type="SUPFAM" id="SSF55729">
    <property type="entry name" value="Acyl-CoA N-acyltransferases (Nat)"/>
    <property type="match status" value="2"/>
</dbReference>
<keyword evidence="2" id="KW-0808">Transferase</keyword>
<evidence type="ECO:0000313" key="9">
    <source>
        <dbReference type="Proteomes" id="UP000078428"/>
    </source>
</evidence>
<gene>
    <name evidence="8" type="ORF">A6A04_03385</name>
</gene>
<dbReference type="PANTHER" id="PTHR36174:SF1">
    <property type="entry name" value="LIPID II:GLYCINE GLYCYLTRANSFERASE"/>
    <property type="match status" value="1"/>
</dbReference>
<dbReference type="Proteomes" id="UP000078428">
    <property type="component" value="Unassembled WGS sequence"/>
</dbReference>
<evidence type="ECO:0000313" key="8">
    <source>
        <dbReference type="EMBL" id="OAN49170.1"/>
    </source>
</evidence>
<organism evidence="8 9">
    <name type="scientific">Paramagnetospirillum marisnigri</name>
    <dbReference type="NCBI Taxonomy" id="1285242"/>
    <lineage>
        <taxon>Bacteria</taxon>
        <taxon>Pseudomonadati</taxon>
        <taxon>Pseudomonadota</taxon>
        <taxon>Alphaproteobacteria</taxon>
        <taxon>Rhodospirillales</taxon>
        <taxon>Magnetospirillaceae</taxon>
        <taxon>Paramagnetospirillum</taxon>
    </lineage>
</organism>
<keyword evidence="9" id="KW-1185">Reference proteome</keyword>
<dbReference type="InterPro" id="IPR016181">
    <property type="entry name" value="Acyl_CoA_acyltransferase"/>
</dbReference>
<evidence type="ECO:0000256" key="2">
    <source>
        <dbReference type="ARBA" id="ARBA00022679"/>
    </source>
</evidence>
<dbReference type="AlphaFoldDB" id="A0A178MKG1"/>
<dbReference type="InterPro" id="IPR038740">
    <property type="entry name" value="BioF2-like_GNAT_dom"/>
</dbReference>
<name>A0A178MKG1_9PROT</name>
<dbReference type="GO" id="GO:0008360">
    <property type="term" value="P:regulation of cell shape"/>
    <property type="evidence" value="ECO:0007669"/>
    <property type="project" value="UniProtKB-KW"/>
</dbReference>
<comment type="caution">
    <text evidence="8">The sequence shown here is derived from an EMBL/GenBank/DDBJ whole genome shotgun (WGS) entry which is preliminary data.</text>
</comment>
<evidence type="ECO:0000256" key="1">
    <source>
        <dbReference type="ARBA" id="ARBA00009943"/>
    </source>
</evidence>
<protein>
    <recommendedName>
        <fullName evidence="7">BioF2-like acetyltransferase domain-containing protein</fullName>
    </recommendedName>
</protein>